<accession>A0A8J3YER8</accession>
<feature type="transmembrane region" description="Helical" evidence="1">
    <location>
        <begin position="97"/>
        <end position="115"/>
    </location>
</feature>
<evidence type="ECO:0000313" key="3">
    <source>
        <dbReference type="Proteomes" id="UP000652013"/>
    </source>
</evidence>
<organism evidence="2 3">
    <name type="scientific">Spirilliplanes yamanashiensis</name>
    <dbReference type="NCBI Taxonomy" id="42233"/>
    <lineage>
        <taxon>Bacteria</taxon>
        <taxon>Bacillati</taxon>
        <taxon>Actinomycetota</taxon>
        <taxon>Actinomycetes</taxon>
        <taxon>Micromonosporales</taxon>
        <taxon>Micromonosporaceae</taxon>
        <taxon>Spirilliplanes</taxon>
    </lineage>
</organism>
<evidence type="ECO:0000313" key="2">
    <source>
        <dbReference type="EMBL" id="GIJ06594.1"/>
    </source>
</evidence>
<dbReference type="EMBL" id="BOOY01000043">
    <property type="protein sequence ID" value="GIJ06594.1"/>
    <property type="molecule type" value="Genomic_DNA"/>
</dbReference>
<name>A0A8J3YER8_9ACTN</name>
<keyword evidence="1" id="KW-0472">Membrane</keyword>
<keyword evidence="3" id="KW-1185">Reference proteome</keyword>
<proteinExistence type="predicted"/>
<reference evidence="2" key="1">
    <citation type="submission" date="2021-01" db="EMBL/GenBank/DDBJ databases">
        <title>Whole genome shotgun sequence of Spirilliplanes yamanashiensis NBRC 15828.</title>
        <authorList>
            <person name="Komaki H."/>
            <person name="Tamura T."/>
        </authorList>
    </citation>
    <scope>NUCLEOTIDE SEQUENCE</scope>
    <source>
        <strain evidence="2">NBRC 15828</strain>
    </source>
</reference>
<feature type="transmembrane region" description="Helical" evidence="1">
    <location>
        <begin position="21"/>
        <end position="43"/>
    </location>
</feature>
<dbReference type="Proteomes" id="UP000652013">
    <property type="component" value="Unassembled WGS sequence"/>
</dbReference>
<sequence>MATVTWEGDRGAAGRRLTPRWILAFLVLGLGALLHGSQCGLTVTTSAGSAVVVHEASATPIAVVLASGDAAGIHVPDSSGTAAQPDPHPGTGGSSHALAACLMMLAAVAVALFRLRRTGGGPGSADDRPPWLTMLVPQLLAVPTSSTVLRT</sequence>
<evidence type="ECO:0000256" key="1">
    <source>
        <dbReference type="SAM" id="Phobius"/>
    </source>
</evidence>
<protein>
    <submittedName>
        <fullName evidence="2">Uncharacterized protein</fullName>
    </submittedName>
</protein>
<dbReference type="AlphaFoldDB" id="A0A8J3YER8"/>
<gene>
    <name evidence="2" type="ORF">Sya03_59460</name>
</gene>
<keyword evidence="1" id="KW-0812">Transmembrane</keyword>
<comment type="caution">
    <text evidence="2">The sequence shown here is derived from an EMBL/GenBank/DDBJ whole genome shotgun (WGS) entry which is preliminary data.</text>
</comment>
<keyword evidence="1" id="KW-1133">Transmembrane helix</keyword>